<evidence type="ECO:0000259" key="6">
    <source>
        <dbReference type="PROSITE" id="PS50011"/>
    </source>
</evidence>
<gene>
    <name evidence="7" type="ORF">KFE25_010208</name>
</gene>
<organism evidence="7 8">
    <name type="scientific">Diacronema lutheri</name>
    <name type="common">Unicellular marine alga</name>
    <name type="synonym">Monochrysis lutheri</name>
    <dbReference type="NCBI Taxonomy" id="2081491"/>
    <lineage>
        <taxon>Eukaryota</taxon>
        <taxon>Haptista</taxon>
        <taxon>Haptophyta</taxon>
        <taxon>Pavlovophyceae</taxon>
        <taxon>Pavlovales</taxon>
        <taxon>Pavlovaceae</taxon>
        <taxon>Diacronema</taxon>
    </lineage>
</organism>
<dbReference type="InterPro" id="IPR050117">
    <property type="entry name" value="MAPK"/>
</dbReference>
<keyword evidence="3" id="KW-0547">Nucleotide-binding</keyword>
<keyword evidence="8" id="KW-1185">Reference proteome</keyword>
<keyword evidence="5" id="KW-0067">ATP-binding</keyword>
<dbReference type="OMA" id="HQSDELA"/>
<evidence type="ECO:0000256" key="2">
    <source>
        <dbReference type="ARBA" id="ARBA00022679"/>
    </source>
</evidence>
<evidence type="ECO:0000256" key="5">
    <source>
        <dbReference type="ARBA" id="ARBA00022840"/>
    </source>
</evidence>
<protein>
    <recommendedName>
        <fullName evidence="6">Protein kinase domain-containing protein</fullName>
    </recommendedName>
</protein>
<proteinExistence type="predicted"/>
<reference evidence="7" key="1">
    <citation type="submission" date="2021-05" db="EMBL/GenBank/DDBJ databases">
        <title>The genome of the haptophyte Pavlova lutheri (Diacronema luteri, Pavlovales) - a model for lipid biosynthesis in eukaryotic algae.</title>
        <authorList>
            <person name="Hulatt C.J."/>
            <person name="Posewitz M.C."/>
        </authorList>
    </citation>
    <scope>NUCLEOTIDE SEQUENCE</scope>
    <source>
        <strain evidence="7">NIVA-4/92</strain>
    </source>
</reference>
<dbReference type="PROSITE" id="PS00108">
    <property type="entry name" value="PROTEIN_KINASE_ST"/>
    <property type="match status" value="1"/>
</dbReference>
<keyword evidence="4" id="KW-0418">Kinase</keyword>
<dbReference type="InterPro" id="IPR011009">
    <property type="entry name" value="Kinase-like_dom_sf"/>
</dbReference>
<dbReference type="AlphaFoldDB" id="A0A8J6CCI7"/>
<comment type="caution">
    <text evidence="7">The sequence shown here is derived from an EMBL/GenBank/DDBJ whole genome shotgun (WGS) entry which is preliminary data.</text>
</comment>
<dbReference type="PANTHER" id="PTHR24055">
    <property type="entry name" value="MITOGEN-ACTIVATED PROTEIN KINASE"/>
    <property type="match status" value="1"/>
</dbReference>
<dbReference type="EMBL" id="JAGTXO010000012">
    <property type="protein sequence ID" value="KAG8464840.1"/>
    <property type="molecule type" value="Genomic_DNA"/>
</dbReference>
<accession>A0A8J6CCI7</accession>
<evidence type="ECO:0000256" key="3">
    <source>
        <dbReference type="ARBA" id="ARBA00022741"/>
    </source>
</evidence>
<sequence length="396" mass="44132">MMPPVVSQVVKGTHAFAVHERYVLHEVVGQGAQGIICAAVDRHAPPGANTVAIKKVSNVFDDQMAAKRLLREIQLLRHFHHDNILRLRDLSVHGSDIYMYTELMDCDLHFVISSGQTLSDDHIQYFLFQLLLGLHHIHLAGVVHRDLKPHNILLNKDCELRICDFGLARHLAVPDGGQAGGGASPDDQRLLTIYVTTRWYRAPELLCFNESYSTAVDIWSVGCILAEMLGRHALFPGRDYLDQIKLIITCLGTPSPSDLATLKNQRAAHYVQRLPPCAKMDFQTIYPNASHDALDLLERLLQFDPARRCTAADALRHPYLSAYHDEVIELPNAQAHASTGRLFEPSVTSSLDALRELILAEASDFGERTQRQQQQHACAAAVGQSPYAQPHILSES</sequence>
<evidence type="ECO:0000313" key="8">
    <source>
        <dbReference type="Proteomes" id="UP000751190"/>
    </source>
</evidence>
<keyword evidence="1" id="KW-0723">Serine/threonine-protein kinase</keyword>
<evidence type="ECO:0000256" key="1">
    <source>
        <dbReference type="ARBA" id="ARBA00022527"/>
    </source>
</evidence>
<dbReference type="InterPro" id="IPR000719">
    <property type="entry name" value="Prot_kinase_dom"/>
</dbReference>
<dbReference type="InterPro" id="IPR008271">
    <property type="entry name" value="Ser/Thr_kinase_AS"/>
</dbReference>
<dbReference type="CDD" id="cd07834">
    <property type="entry name" value="STKc_MAPK"/>
    <property type="match status" value="1"/>
</dbReference>
<dbReference type="SUPFAM" id="SSF56112">
    <property type="entry name" value="Protein kinase-like (PK-like)"/>
    <property type="match status" value="1"/>
</dbReference>
<keyword evidence="2" id="KW-0808">Transferase</keyword>
<dbReference type="Gene3D" id="3.30.200.20">
    <property type="entry name" value="Phosphorylase Kinase, domain 1"/>
    <property type="match status" value="1"/>
</dbReference>
<dbReference type="GO" id="GO:0004707">
    <property type="term" value="F:MAP kinase activity"/>
    <property type="evidence" value="ECO:0007669"/>
    <property type="project" value="InterPro"/>
</dbReference>
<dbReference type="Proteomes" id="UP000751190">
    <property type="component" value="Unassembled WGS sequence"/>
</dbReference>
<dbReference type="OrthoDB" id="192887at2759"/>
<evidence type="ECO:0000256" key="4">
    <source>
        <dbReference type="ARBA" id="ARBA00022777"/>
    </source>
</evidence>
<dbReference type="InterPro" id="IPR003527">
    <property type="entry name" value="MAP_kinase_CS"/>
</dbReference>
<evidence type="ECO:0000313" key="7">
    <source>
        <dbReference type="EMBL" id="KAG8464840.1"/>
    </source>
</evidence>
<feature type="domain" description="Protein kinase" evidence="6">
    <location>
        <begin position="22"/>
        <end position="320"/>
    </location>
</feature>
<dbReference type="Pfam" id="PF00069">
    <property type="entry name" value="Pkinase"/>
    <property type="match status" value="1"/>
</dbReference>
<dbReference type="SMART" id="SM00220">
    <property type="entry name" value="S_TKc"/>
    <property type="match status" value="1"/>
</dbReference>
<name>A0A8J6CCI7_DIALT</name>
<dbReference type="PROSITE" id="PS50011">
    <property type="entry name" value="PROTEIN_KINASE_DOM"/>
    <property type="match status" value="1"/>
</dbReference>
<dbReference type="GO" id="GO:0005524">
    <property type="term" value="F:ATP binding"/>
    <property type="evidence" value="ECO:0007669"/>
    <property type="project" value="UniProtKB-KW"/>
</dbReference>
<dbReference type="PROSITE" id="PS01351">
    <property type="entry name" value="MAPK"/>
    <property type="match status" value="1"/>
</dbReference>
<dbReference type="Gene3D" id="1.10.510.10">
    <property type="entry name" value="Transferase(Phosphotransferase) domain 1"/>
    <property type="match status" value="1"/>
</dbReference>
<dbReference type="FunFam" id="1.10.510.10:FF:000040">
    <property type="entry name" value="Mitogen-activated protein kinase"/>
    <property type="match status" value="1"/>
</dbReference>